<feature type="compositionally biased region" description="Polar residues" evidence="1">
    <location>
        <begin position="582"/>
        <end position="603"/>
    </location>
</feature>
<dbReference type="AlphaFoldDB" id="A0A444X8H6"/>
<dbReference type="InterPro" id="IPR058594">
    <property type="entry name" value="PB1-like_dom_pln"/>
</dbReference>
<sequence length="625" mass="70252">MKMDVLLDIMFHHGGNFEKDDEGKLRYTPDNLTCLGDLDEDTLDVFFIRNYYKELGYDKILHCWWLVPGRTLETGLRNLNSDNELREMCFLAHKNNGMVDVYFEHGVSSPDYLQDEEKKAAMENIGVVVAEEEGAMVTPNDKTRNPSSESPQNKPTPVNTIDIPNPPINLTPPTNPTPPSMPESVTNPTQASQEKSLANSNDQSQAKPKPPTNPQPEPPTSQKPKPPTNPQPKPPTNQKPKPPTTSKSKPPTKPILPKSVPTATSNSTLKSNLKKKTTTTTHNFRPCTRSVAKGKAVLQAGQEGGDALSSDSYDSDEDSLYKPRIEDRADSDGANSWHSEEMKTPPNSEDEGADEESEDFCPVFREGIRFGELQLEVGMKFNTKWDFKEAVREFTIQEGRRIRFRKNDNIRMRATCQVKGCPWVVYASRDHEDTCWKIKTFLNDHTCPREDKNMAANRNWVASKLVKKVRKYPNFKHCDAATYFKSRFDLTLNKNSISRALFDARNATFWEVSESLKPQPPKVKRGPGKLQQKRRMDTDEAKVEVELSQPIYSEPEESQQAAEVCTITNSRSDKLPPKRKSSISPTSVNAPINPMQGASSGTATRLGSILKFIPTPGFKAPRKKD</sequence>
<accession>A0A444X8H6</accession>
<feature type="compositionally biased region" description="Basic and acidic residues" evidence="1">
    <location>
        <begin position="319"/>
        <end position="331"/>
    </location>
</feature>
<dbReference type="Pfam" id="PF26130">
    <property type="entry name" value="PB1-like"/>
    <property type="match status" value="1"/>
</dbReference>
<feature type="compositionally biased region" description="Pro residues" evidence="1">
    <location>
        <begin position="164"/>
        <end position="181"/>
    </location>
</feature>
<gene>
    <name evidence="4" type="ORF">Ahy_B10g105622</name>
</gene>
<feature type="compositionally biased region" description="Basic residues" evidence="1">
    <location>
        <begin position="522"/>
        <end position="533"/>
    </location>
</feature>
<keyword evidence="5" id="KW-1185">Reference proteome</keyword>
<feature type="region of interest" description="Disordered" evidence="1">
    <location>
        <begin position="131"/>
        <end position="358"/>
    </location>
</feature>
<evidence type="ECO:0000313" key="5">
    <source>
        <dbReference type="Proteomes" id="UP000289738"/>
    </source>
</evidence>
<dbReference type="Pfam" id="PF03108">
    <property type="entry name" value="DBD_Tnp_Mut"/>
    <property type="match status" value="1"/>
</dbReference>
<feature type="region of interest" description="Disordered" evidence="1">
    <location>
        <begin position="569"/>
        <end position="603"/>
    </location>
</feature>
<dbReference type="PRINTS" id="PR01217">
    <property type="entry name" value="PRICHEXTENSN"/>
</dbReference>
<dbReference type="PANTHER" id="PTHR31973">
    <property type="entry name" value="POLYPROTEIN, PUTATIVE-RELATED"/>
    <property type="match status" value="1"/>
</dbReference>
<feature type="compositionally biased region" description="Pro residues" evidence="1">
    <location>
        <begin position="208"/>
        <end position="243"/>
    </location>
</feature>
<reference evidence="4 5" key="1">
    <citation type="submission" date="2019-01" db="EMBL/GenBank/DDBJ databases">
        <title>Sequencing of cultivated peanut Arachis hypogaea provides insights into genome evolution and oil improvement.</title>
        <authorList>
            <person name="Chen X."/>
        </authorList>
    </citation>
    <scope>NUCLEOTIDE SEQUENCE [LARGE SCALE GENOMIC DNA]</scope>
    <source>
        <strain evidence="5">cv. Fuhuasheng</strain>
        <tissue evidence="4">Leaves</tissue>
    </source>
</reference>
<comment type="caution">
    <text evidence="4">The sequence shown here is derived from an EMBL/GenBank/DDBJ whole genome shotgun (WGS) entry which is preliminary data.</text>
</comment>
<dbReference type="InterPro" id="IPR004332">
    <property type="entry name" value="Transposase_MuDR"/>
</dbReference>
<feature type="domain" description="Transposase MuDR plant" evidence="2">
    <location>
        <begin position="373"/>
        <end position="435"/>
    </location>
</feature>
<feature type="region of interest" description="Disordered" evidence="1">
    <location>
        <begin position="517"/>
        <end position="541"/>
    </location>
</feature>
<feature type="compositionally biased region" description="Polar residues" evidence="1">
    <location>
        <begin position="183"/>
        <end position="206"/>
    </location>
</feature>
<evidence type="ECO:0000313" key="4">
    <source>
        <dbReference type="EMBL" id="RYQ85971.1"/>
    </source>
</evidence>
<evidence type="ECO:0000256" key="1">
    <source>
        <dbReference type="SAM" id="MobiDB-lite"/>
    </source>
</evidence>
<dbReference type="EMBL" id="SDMP01000020">
    <property type="protein sequence ID" value="RYQ85971.1"/>
    <property type="molecule type" value="Genomic_DNA"/>
</dbReference>
<proteinExistence type="predicted"/>
<protein>
    <submittedName>
        <fullName evidence="4">Uncharacterized protein</fullName>
    </submittedName>
</protein>
<evidence type="ECO:0000259" key="3">
    <source>
        <dbReference type="Pfam" id="PF26130"/>
    </source>
</evidence>
<feature type="compositionally biased region" description="Acidic residues" evidence="1">
    <location>
        <begin position="348"/>
        <end position="358"/>
    </location>
</feature>
<organism evidence="4 5">
    <name type="scientific">Arachis hypogaea</name>
    <name type="common">Peanut</name>
    <dbReference type="NCBI Taxonomy" id="3818"/>
    <lineage>
        <taxon>Eukaryota</taxon>
        <taxon>Viridiplantae</taxon>
        <taxon>Streptophyta</taxon>
        <taxon>Embryophyta</taxon>
        <taxon>Tracheophyta</taxon>
        <taxon>Spermatophyta</taxon>
        <taxon>Magnoliopsida</taxon>
        <taxon>eudicotyledons</taxon>
        <taxon>Gunneridae</taxon>
        <taxon>Pentapetalae</taxon>
        <taxon>rosids</taxon>
        <taxon>fabids</taxon>
        <taxon>Fabales</taxon>
        <taxon>Fabaceae</taxon>
        <taxon>Papilionoideae</taxon>
        <taxon>50 kb inversion clade</taxon>
        <taxon>dalbergioids sensu lato</taxon>
        <taxon>Dalbergieae</taxon>
        <taxon>Pterocarpus clade</taxon>
        <taxon>Arachis</taxon>
    </lineage>
</organism>
<dbReference type="PANTHER" id="PTHR31973:SF187">
    <property type="entry name" value="MUTATOR TRANSPOSASE MUDRA PROTEIN"/>
    <property type="match status" value="1"/>
</dbReference>
<feature type="domain" description="PB1-like" evidence="3">
    <location>
        <begin position="3"/>
        <end position="105"/>
    </location>
</feature>
<evidence type="ECO:0000259" key="2">
    <source>
        <dbReference type="Pfam" id="PF03108"/>
    </source>
</evidence>
<dbReference type="Proteomes" id="UP000289738">
    <property type="component" value="Chromosome B10"/>
</dbReference>
<name>A0A444X8H6_ARAHY</name>